<keyword evidence="1" id="KW-0812">Transmembrane</keyword>
<keyword evidence="1" id="KW-0472">Membrane</keyword>
<dbReference type="EMBL" id="RQXT01000006">
    <property type="protein sequence ID" value="RRI04910.1"/>
    <property type="molecule type" value="Genomic_DNA"/>
</dbReference>
<dbReference type="Proteomes" id="UP000273786">
    <property type="component" value="Unassembled WGS sequence"/>
</dbReference>
<keyword evidence="1" id="KW-1133">Transmembrane helix</keyword>
<feature type="transmembrane region" description="Helical" evidence="1">
    <location>
        <begin position="375"/>
        <end position="392"/>
    </location>
</feature>
<keyword evidence="3" id="KW-1185">Reference proteome</keyword>
<evidence type="ECO:0000313" key="3">
    <source>
        <dbReference type="Proteomes" id="UP000273786"/>
    </source>
</evidence>
<dbReference type="RefSeq" id="WP_124996701.1">
    <property type="nucleotide sequence ID" value="NZ_RQXT01000006.1"/>
</dbReference>
<feature type="transmembrane region" description="Helical" evidence="1">
    <location>
        <begin position="225"/>
        <end position="245"/>
    </location>
</feature>
<evidence type="ECO:0000313" key="2">
    <source>
        <dbReference type="EMBL" id="RRI04910.1"/>
    </source>
</evidence>
<protein>
    <submittedName>
        <fullName evidence="2">GtrA family protein</fullName>
    </submittedName>
</protein>
<organism evidence="2 3">
    <name type="scientific">Mesorhizobium tamadayense</name>
    <dbReference type="NCBI Taxonomy" id="425306"/>
    <lineage>
        <taxon>Bacteria</taxon>
        <taxon>Pseudomonadati</taxon>
        <taxon>Pseudomonadota</taxon>
        <taxon>Alphaproteobacteria</taxon>
        <taxon>Hyphomicrobiales</taxon>
        <taxon>Phyllobacteriaceae</taxon>
        <taxon>Mesorhizobium</taxon>
    </lineage>
</organism>
<comment type="caution">
    <text evidence="2">The sequence shown here is derived from an EMBL/GenBank/DDBJ whole genome shotgun (WGS) entry which is preliminary data.</text>
</comment>
<dbReference type="OrthoDB" id="1082056at2"/>
<evidence type="ECO:0000256" key="1">
    <source>
        <dbReference type="SAM" id="Phobius"/>
    </source>
</evidence>
<feature type="transmembrane region" description="Helical" evidence="1">
    <location>
        <begin position="201"/>
        <end position="218"/>
    </location>
</feature>
<dbReference type="AlphaFoldDB" id="A0A3P3G220"/>
<feature type="transmembrane region" description="Helical" evidence="1">
    <location>
        <begin position="346"/>
        <end position="363"/>
    </location>
</feature>
<feature type="transmembrane region" description="Helical" evidence="1">
    <location>
        <begin position="257"/>
        <end position="277"/>
    </location>
</feature>
<feature type="transmembrane region" description="Helical" evidence="1">
    <location>
        <begin position="429"/>
        <end position="448"/>
    </location>
</feature>
<feature type="transmembrane region" description="Helical" evidence="1">
    <location>
        <begin position="289"/>
        <end position="307"/>
    </location>
</feature>
<gene>
    <name evidence="2" type="ORF">EH240_07060</name>
</gene>
<reference evidence="2 3" key="1">
    <citation type="submission" date="2018-11" db="EMBL/GenBank/DDBJ databases">
        <title>the genome of Mesorhizobium tamadayense DSM 28320.</title>
        <authorList>
            <person name="Gao J."/>
        </authorList>
    </citation>
    <scope>NUCLEOTIDE SEQUENCE [LARGE SCALE GENOMIC DNA]</scope>
    <source>
        <strain evidence="2 3">DSM 28320</strain>
    </source>
</reference>
<accession>A0A3P3G220</accession>
<feature type="transmembrane region" description="Helical" evidence="1">
    <location>
        <begin position="398"/>
        <end position="417"/>
    </location>
</feature>
<sequence length="592" mass="62646">MTIQGTGWKHDLLLALCATLLVLAINAISGFPTIADLGADNDSMLRLVEVRDLLAGQSWFDLHQYRMGLTGGFVMHWSRLVDTPISLIILAFQALGASMAAAERAAQIIWPLFLYGLTIFVILRASRRFAGADVAMPSLILSTAALFFLGTFSPGTLDHHNVQILLTAASLWLLMEAPSWRPAAFLSGLCAGLTLAIGMETAPYVAALGACAAVLFILDERERLTARGFGTGFAVVALVVLVATVPPSAWGVAQCDAFSAFQFVIAALSGFGLAAIAGLSGQSTVKTRLVSMSALFLAVAAVAIVFFPQCLASPYAGLDERLRTYWLNDVVEAQPFLSVAVNEPKLMAARYVTPFIALLLIGFQLHRRRPRREEAIAAALLIIAFVISLWQVRGSTFSVAFAVLPLSTWIAGIRLQASAAQSWRGSTRIAAAWLASLNVTWAGVAVAAQSVAQKAPAGINSDADHALTCSKAGDFGDLAALPATTVLASSNLGSAIVMFTGHRALASPYHRNVGGNLAMLDAFMGTPDAARAVVEREHVGLVAICRGNSEELSLAAEAPAGLAARLLHGDVPDWLELDGQTAGKPVKVYKVR</sequence>
<feature type="transmembrane region" description="Helical" evidence="1">
    <location>
        <begin position="108"/>
        <end position="126"/>
    </location>
</feature>
<name>A0A3P3G220_9HYPH</name>
<feature type="transmembrane region" description="Helical" evidence="1">
    <location>
        <begin position="132"/>
        <end position="152"/>
    </location>
</feature>
<proteinExistence type="predicted"/>